<evidence type="ECO:0000313" key="2">
    <source>
        <dbReference type="Proteomes" id="UP000481153"/>
    </source>
</evidence>
<proteinExistence type="predicted"/>
<dbReference type="EMBL" id="VJMJ01000141">
    <property type="protein sequence ID" value="KAF0731543.1"/>
    <property type="molecule type" value="Genomic_DNA"/>
</dbReference>
<dbReference type="Proteomes" id="UP000481153">
    <property type="component" value="Unassembled WGS sequence"/>
</dbReference>
<dbReference type="VEuPathDB" id="FungiDB:AeMF1_011664"/>
<dbReference type="AlphaFoldDB" id="A0A6G0WVH7"/>
<gene>
    <name evidence="1" type="ORF">Ae201684_011167</name>
</gene>
<reference evidence="1 2" key="1">
    <citation type="submission" date="2019-07" db="EMBL/GenBank/DDBJ databases">
        <title>Genomics analysis of Aphanomyces spp. identifies a new class of oomycete effector associated with host adaptation.</title>
        <authorList>
            <person name="Gaulin E."/>
        </authorList>
    </citation>
    <scope>NUCLEOTIDE SEQUENCE [LARGE SCALE GENOMIC DNA]</scope>
    <source>
        <strain evidence="1 2">ATCC 201684</strain>
    </source>
</reference>
<protein>
    <submittedName>
        <fullName evidence="1">Uncharacterized protein</fullName>
    </submittedName>
</protein>
<keyword evidence="2" id="KW-1185">Reference proteome</keyword>
<name>A0A6G0WVH7_9STRA</name>
<sequence>MAKGKPPRLEPLASVTYAQHPSQGAEELDVLKAIVAREMCLDQFLQLVTSFTASPGDILEALLVLRTTSLAVVEAVASWRSHMVRPLAFQWQGVNYIHRMASDADFLSKSSEIHRTLEFKLKRRNPFCTVPGLDSPFFRPRDADEALTFDPNGTFVERLHNAAMYILEEETRLGGPFKPASTDPRWAYIVQREAERSSQLRFGKA</sequence>
<dbReference type="OrthoDB" id="72282at2759"/>
<organism evidence="1 2">
    <name type="scientific">Aphanomyces euteiches</name>
    <dbReference type="NCBI Taxonomy" id="100861"/>
    <lineage>
        <taxon>Eukaryota</taxon>
        <taxon>Sar</taxon>
        <taxon>Stramenopiles</taxon>
        <taxon>Oomycota</taxon>
        <taxon>Saprolegniomycetes</taxon>
        <taxon>Saprolegniales</taxon>
        <taxon>Verrucalvaceae</taxon>
        <taxon>Aphanomyces</taxon>
    </lineage>
</organism>
<evidence type="ECO:0000313" key="1">
    <source>
        <dbReference type="EMBL" id="KAF0731543.1"/>
    </source>
</evidence>
<accession>A0A6G0WVH7</accession>
<comment type="caution">
    <text evidence="1">The sequence shown here is derived from an EMBL/GenBank/DDBJ whole genome shotgun (WGS) entry which is preliminary data.</text>
</comment>